<evidence type="ECO:0000313" key="8">
    <source>
        <dbReference type="Proteomes" id="UP000199344"/>
    </source>
</evidence>
<dbReference type="Pfam" id="PF01614">
    <property type="entry name" value="IclR_C"/>
    <property type="match status" value="1"/>
</dbReference>
<dbReference type="InterPro" id="IPR014757">
    <property type="entry name" value="Tscrpt_reg_IclR_C"/>
</dbReference>
<proteinExistence type="predicted"/>
<evidence type="ECO:0000313" key="7">
    <source>
        <dbReference type="EMBL" id="SDE03607.1"/>
    </source>
</evidence>
<accession>A0A1G6ZN19</accession>
<dbReference type="PANTHER" id="PTHR30136:SF24">
    <property type="entry name" value="HTH-TYPE TRANSCRIPTIONAL REPRESSOR ALLR"/>
    <property type="match status" value="1"/>
</dbReference>
<dbReference type="STRING" id="591205.SAMN05421538_103304"/>
<keyword evidence="2 7" id="KW-0238">DNA-binding</keyword>
<dbReference type="Pfam" id="PF09339">
    <property type="entry name" value="HTH_IclR"/>
    <property type="match status" value="1"/>
</dbReference>
<dbReference type="InterPro" id="IPR050707">
    <property type="entry name" value="HTH_MetabolicPath_Reg"/>
</dbReference>
<keyword evidence="3" id="KW-0804">Transcription</keyword>
<dbReference type="PROSITE" id="PS51077">
    <property type="entry name" value="HTH_ICLR"/>
    <property type="match status" value="1"/>
</dbReference>
<feature type="domain" description="IclR-ED" evidence="6">
    <location>
        <begin position="84"/>
        <end position="240"/>
    </location>
</feature>
<dbReference type="InterPro" id="IPR036388">
    <property type="entry name" value="WH-like_DNA-bd_sf"/>
</dbReference>
<evidence type="ECO:0000259" key="6">
    <source>
        <dbReference type="PROSITE" id="PS51078"/>
    </source>
</evidence>
<dbReference type="Gene3D" id="1.10.10.10">
    <property type="entry name" value="Winged helix-like DNA-binding domain superfamily/Winged helix DNA-binding domain"/>
    <property type="match status" value="1"/>
</dbReference>
<dbReference type="AlphaFoldDB" id="A0A1G6ZN19"/>
<dbReference type="PROSITE" id="PS51078">
    <property type="entry name" value="ICLR_ED"/>
    <property type="match status" value="1"/>
</dbReference>
<evidence type="ECO:0000256" key="2">
    <source>
        <dbReference type="ARBA" id="ARBA00023125"/>
    </source>
</evidence>
<gene>
    <name evidence="7" type="ORF">SAMN05421538_103304</name>
</gene>
<dbReference type="SUPFAM" id="SSF55781">
    <property type="entry name" value="GAF domain-like"/>
    <property type="match status" value="1"/>
</dbReference>
<reference evidence="7 8" key="1">
    <citation type="submission" date="2016-10" db="EMBL/GenBank/DDBJ databases">
        <authorList>
            <person name="de Groot N.N."/>
        </authorList>
    </citation>
    <scope>NUCLEOTIDE SEQUENCE [LARGE SCALE GENOMIC DNA]</scope>
    <source>
        <strain evidence="7 8">DSM 22220</strain>
    </source>
</reference>
<dbReference type="SUPFAM" id="SSF46785">
    <property type="entry name" value="Winged helix' DNA-binding domain"/>
    <property type="match status" value="1"/>
</dbReference>
<sequence length="240" mass="24538">MSRSLPGGESKRSSAGRAPDSAQTLNRGLDVLELLASSRQGRTITQIAADLGLSRTIVYRLATTLVDRGLLHRDSDGLHTVGLGTLRLGENVLPALRESTRPALEKLAERAAATAHFCVADGPDVLAVSVVEPSSTTFHVAYRVGSRTPAGLGALGRAVAAAAEGRSETFESVGALVPGAHGIVTSLPGLKAVAAAIGVVTLAGAETEVMRQAVEDCARELEDILGTSGSGAQSDPPASE</sequence>
<keyword evidence="8" id="KW-1185">Reference proteome</keyword>
<dbReference type="GO" id="GO:0045892">
    <property type="term" value="P:negative regulation of DNA-templated transcription"/>
    <property type="evidence" value="ECO:0007669"/>
    <property type="project" value="TreeGrafter"/>
</dbReference>
<dbReference type="SMART" id="SM00346">
    <property type="entry name" value="HTH_ICLR"/>
    <property type="match status" value="1"/>
</dbReference>
<evidence type="ECO:0000256" key="1">
    <source>
        <dbReference type="ARBA" id="ARBA00023015"/>
    </source>
</evidence>
<dbReference type="GO" id="GO:0003677">
    <property type="term" value="F:DNA binding"/>
    <property type="evidence" value="ECO:0007669"/>
    <property type="project" value="UniProtKB-KW"/>
</dbReference>
<evidence type="ECO:0000256" key="3">
    <source>
        <dbReference type="ARBA" id="ARBA00023163"/>
    </source>
</evidence>
<keyword evidence="1" id="KW-0805">Transcription regulation</keyword>
<evidence type="ECO:0000259" key="5">
    <source>
        <dbReference type="PROSITE" id="PS51077"/>
    </source>
</evidence>
<name>A0A1G6ZN19_9RHOB</name>
<dbReference type="RefSeq" id="WP_176804995.1">
    <property type="nucleotide sequence ID" value="NZ_FNAH01000003.1"/>
</dbReference>
<evidence type="ECO:0000256" key="4">
    <source>
        <dbReference type="SAM" id="MobiDB-lite"/>
    </source>
</evidence>
<dbReference type="Gene3D" id="3.30.450.40">
    <property type="match status" value="1"/>
</dbReference>
<dbReference type="Proteomes" id="UP000199344">
    <property type="component" value="Unassembled WGS sequence"/>
</dbReference>
<dbReference type="GO" id="GO:0003700">
    <property type="term" value="F:DNA-binding transcription factor activity"/>
    <property type="evidence" value="ECO:0007669"/>
    <property type="project" value="TreeGrafter"/>
</dbReference>
<feature type="region of interest" description="Disordered" evidence="4">
    <location>
        <begin position="1"/>
        <end position="22"/>
    </location>
</feature>
<dbReference type="InterPro" id="IPR005471">
    <property type="entry name" value="Tscrpt_reg_IclR_N"/>
</dbReference>
<dbReference type="InterPro" id="IPR036390">
    <property type="entry name" value="WH_DNA-bd_sf"/>
</dbReference>
<dbReference type="InterPro" id="IPR029016">
    <property type="entry name" value="GAF-like_dom_sf"/>
</dbReference>
<dbReference type="PANTHER" id="PTHR30136">
    <property type="entry name" value="HELIX-TURN-HELIX TRANSCRIPTIONAL REGULATOR, ICLR FAMILY"/>
    <property type="match status" value="1"/>
</dbReference>
<protein>
    <submittedName>
        <fullName evidence="7">DNA-binding transcriptional regulator, IclR family</fullName>
    </submittedName>
</protein>
<feature type="domain" description="HTH iclR-type" evidence="5">
    <location>
        <begin position="22"/>
        <end position="83"/>
    </location>
</feature>
<dbReference type="EMBL" id="FNAH01000003">
    <property type="protein sequence ID" value="SDE03607.1"/>
    <property type="molecule type" value="Genomic_DNA"/>
</dbReference>
<organism evidence="7 8">
    <name type="scientific">Paracoccus isoporae</name>
    <dbReference type="NCBI Taxonomy" id="591205"/>
    <lineage>
        <taxon>Bacteria</taxon>
        <taxon>Pseudomonadati</taxon>
        <taxon>Pseudomonadota</taxon>
        <taxon>Alphaproteobacteria</taxon>
        <taxon>Rhodobacterales</taxon>
        <taxon>Paracoccaceae</taxon>
        <taxon>Paracoccus</taxon>
    </lineage>
</organism>